<reference evidence="2" key="2">
    <citation type="submission" date="2015-09" db="EMBL/GenBank/DDBJ databases">
        <title>Draft genome sequence of a multidrug-resistant Chryseobacterium indologenes isolate from Malaysia.</title>
        <authorList>
            <person name="Yu C.Y."/>
            <person name="Ang G.Y."/>
            <person name="Chan K.-G."/>
        </authorList>
    </citation>
    <scope>NUCLEOTIDE SEQUENCE [LARGE SCALE GENOMIC DNA]</scope>
    <source>
        <strain evidence="2">CI_885</strain>
    </source>
</reference>
<gene>
    <name evidence="1" type="ORF">AOB46_17650</name>
</gene>
<dbReference type="NCBIfam" id="NF047658">
    <property type="entry name" value="HYC_CC_PP"/>
    <property type="match status" value="1"/>
</dbReference>
<dbReference type="OrthoDB" id="1252385at2"/>
<name>A0A0N1KS70_CHRID</name>
<reference evidence="1 2" key="1">
    <citation type="journal article" date="2015" name="Genom Data">
        <title>Draft genome sequence of a multidrug-resistant Chryseobacterium indologenes isolate from Malaysia.</title>
        <authorList>
            <person name="Yu C.Y."/>
            <person name="Ang G.Y."/>
            <person name="Cheng H.J."/>
            <person name="Cheong Y.M."/>
            <person name="Yin W.F."/>
            <person name="Chan K.G."/>
        </authorList>
    </citation>
    <scope>NUCLEOTIDE SEQUENCE [LARGE SCALE GENOMIC DNA]</scope>
    <source>
        <strain evidence="1 2">CI_885</strain>
    </source>
</reference>
<dbReference type="InterPro" id="IPR058060">
    <property type="entry name" value="HYC_CC_PP"/>
</dbReference>
<protein>
    <submittedName>
        <fullName evidence="1">Uncharacterized protein</fullName>
    </submittedName>
</protein>
<dbReference type="RefSeq" id="WP_062701812.1">
    <property type="nucleotide sequence ID" value="NZ_LJOD01000014.1"/>
</dbReference>
<dbReference type="InterPro" id="IPR058512">
    <property type="entry name" value="DUF8199"/>
</dbReference>
<comment type="caution">
    <text evidence="1">The sequence shown here is derived from an EMBL/GenBank/DDBJ whole genome shotgun (WGS) entry which is preliminary data.</text>
</comment>
<accession>A0A0N1KS70</accession>
<dbReference type="AlphaFoldDB" id="A0A0N1KS70"/>
<dbReference type="Proteomes" id="UP000037953">
    <property type="component" value="Unassembled WGS sequence"/>
</dbReference>
<evidence type="ECO:0000313" key="1">
    <source>
        <dbReference type="EMBL" id="KPE49795.1"/>
    </source>
</evidence>
<evidence type="ECO:0000313" key="2">
    <source>
        <dbReference type="Proteomes" id="UP000037953"/>
    </source>
</evidence>
<sequence length="135" mass="15407">MKRVFHILFLILYIVVSSGFTTSKHVCKGNSSEIHVGLKNLSDLDCPKCSANKEKNHTGCCKLEVKKICKEDNLPHSYKNASVKFLSASIPYYNLGTVFDNISALDPENHTFYFDPSKYHLNYPSLFILHCVYRI</sequence>
<organism evidence="1 2">
    <name type="scientific">Chryseobacterium indologenes</name>
    <name type="common">Flavobacterium indologenes</name>
    <dbReference type="NCBI Taxonomy" id="253"/>
    <lineage>
        <taxon>Bacteria</taxon>
        <taxon>Pseudomonadati</taxon>
        <taxon>Bacteroidota</taxon>
        <taxon>Flavobacteriia</taxon>
        <taxon>Flavobacteriales</taxon>
        <taxon>Weeksellaceae</taxon>
        <taxon>Chryseobacterium group</taxon>
        <taxon>Chryseobacterium</taxon>
    </lineage>
</organism>
<dbReference type="Pfam" id="PF26622">
    <property type="entry name" value="DUF8199"/>
    <property type="match status" value="1"/>
</dbReference>
<dbReference type="PATRIC" id="fig|253.9.peg.1480"/>
<proteinExistence type="predicted"/>
<dbReference type="EMBL" id="LJOD01000014">
    <property type="protein sequence ID" value="KPE49795.1"/>
    <property type="molecule type" value="Genomic_DNA"/>
</dbReference>